<comment type="caution">
    <text evidence="3">The sequence shown here is derived from an EMBL/GenBank/DDBJ whole genome shotgun (WGS) entry which is preliminary data.</text>
</comment>
<dbReference type="EMBL" id="ADLN01000127">
    <property type="protein sequence ID" value="EHI57060.1"/>
    <property type="molecule type" value="Genomic_DNA"/>
</dbReference>
<dbReference type="InterPro" id="IPR008040">
    <property type="entry name" value="Hydant_A_N"/>
</dbReference>
<dbReference type="PATRIC" id="fig|742737.3.peg.4952"/>
<protein>
    <recommendedName>
        <fullName evidence="5">Hydantoinase/oxoprolinase</fullName>
    </recommendedName>
</protein>
<evidence type="ECO:0000313" key="3">
    <source>
        <dbReference type="EMBL" id="EHI57060.1"/>
    </source>
</evidence>
<dbReference type="GO" id="GO:0006749">
    <property type="term" value="P:glutathione metabolic process"/>
    <property type="evidence" value="ECO:0007669"/>
    <property type="project" value="TreeGrafter"/>
</dbReference>
<dbReference type="SUPFAM" id="SSF53067">
    <property type="entry name" value="Actin-like ATPase domain"/>
    <property type="match status" value="1"/>
</dbReference>
<evidence type="ECO:0000313" key="4">
    <source>
        <dbReference type="Proteomes" id="UP000005384"/>
    </source>
</evidence>
<name>G5IN89_9FIRM</name>
<keyword evidence="4" id="KW-1185">Reference proteome</keyword>
<feature type="domain" description="Hydantoinase/oxoprolinase N-terminal" evidence="2">
    <location>
        <begin position="6"/>
        <end position="172"/>
    </location>
</feature>
<proteinExistence type="predicted"/>
<dbReference type="Gene3D" id="3.30.420.40">
    <property type="match status" value="1"/>
</dbReference>
<dbReference type="InterPro" id="IPR045079">
    <property type="entry name" value="Oxoprolinase-like"/>
</dbReference>
<dbReference type="InterPro" id="IPR002821">
    <property type="entry name" value="Hydantoinase_A"/>
</dbReference>
<feature type="domain" description="Hydantoinase A/oxoprolinase" evidence="1">
    <location>
        <begin position="194"/>
        <end position="502"/>
    </location>
</feature>
<gene>
    <name evidence="3" type="ORF">HMPREF9473_04967</name>
</gene>
<dbReference type="HOGENOM" id="CLU_014140_0_0_9"/>
<evidence type="ECO:0000259" key="2">
    <source>
        <dbReference type="Pfam" id="PF05378"/>
    </source>
</evidence>
<dbReference type="OrthoDB" id="9768323at2"/>
<accession>G5IN89</accession>
<evidence type="ECO:0000259" key="1">
    <source>
        <dbReference type="Pfam" id="PF01968"/>
    </source>
</evidence>
<dbReference type="PANTHER" id="PTHR11365:SF23">
    <property type="entry name" value="HYPOTHETICAL 5-OXOPROLINASE (EUROFUNG)-RELATED"/>
    <property type="match status" value="1"/>
</dbReference>
<dbReference type="Pfam" id="PF05378">
    <property type="entry name" value="Hydant_A_N"/>
    <property type="match status" value="1"/>
</dbReference>
<reference evidence="3 4" key="1">
    <citation type="submission" date="2011-08" db="EMBL/GenBank/DDBJ databases">
        <title>The Genome Sequence of Clostridium hathewayi WAL-18680.</title>
        <authorList>
            <consortium name="The Broad Institute Genome Sequencing Platform"/>
            <person name="Earl A."/>
            <person name="Ward D."/>
            <person name="Feldgarden M."/>
            <person name="Gevers D."/>
            <person name="Finegold S.M."/>
            <person name="Summanen P.H."/>
            <person name="Molitoris D.R."/>
            <person name="Song M."/>
            <person name="Daigneault M."/>
            <person name="Allen-Vercoe E."/>
            <person name="Young S.K."/>
            <person name="Zeng Q."/>
            <person name="Gargeya S."/>
            <person name="Fitzgerald M."/>
            <person name="Haas B."/>
            <person name="Abouelleil A."/>
            <person name="Alvarado L."/>
            <person name="Arachchi H.M."/>
            <person name="Berlin A."/>
            <person name="Brown A."/>
            <person name="Chapman S.B."/>
            <person name="Chen Z."/>
            <person name="Dunbar C."/>
            <person name="Freedman E."/>
            <person name="Gearin G."/>
            <person name="Gellesch M."/>
            <person name="Goldberg J."/>
            <person name="Griggs A."/>
            <person name="Gujja S."/>
            <person name="Heiman D."/>
            <person name="Howarth C."/>
            <person name="Larson L."/>
            <person name="Lui A."/>
            <person name="MacDonald P.J.P."/>
            <person name="Montmayeur A."/>
            <person name="Murphy C."/>
            <person name="Neiman D."/>
            <person name="Pearson M."/>
            <person name="Priest M."/>
            <person name="Roberts A."/>
            <person name="Saif S."/>
            <person name="Shea T."/>
            <person name="Shenoy N."/>
            <person name="Sisk P."/>
            <person name="Stolte C."/>
            <person name="Sykes S."/>
            <person name="Wortman J."/>
            <person name="Nusbaum C."/>
            <person name="Birren B."/>
        </authorList>
    </citation>
    <scope>NUCLEOTIDE SEQUENCE [LARGE SCALE GENOMIC DNA]</scope>
    <source>
        <strain evidence="3 4">WAL-18680</strain>
    </source>
</reference>
<dbReference type="Proteomes" id="UP000005384">
    <property type="component" value="Unassembled WGS sequence"/>
</dbReference>
<dbReference type="GO" id="GO:0005829">
    <property type="term" value="C:cytosol"/>
    <property type="evidence" value="ECO:0007669"/>
    <property type="project" value="TreeGrafter"/>
</dbReference>
<dbReference type="GO" id="GO:0017168">
    <property type="term" value="F:5-oxoprolinase (ATP-hydrolyzing) activity"/>
    <property type="evidence" value="ECO:0007669"/>
    <property type="project" value="TreeGrafter"/>
</dbReference>
<dbReference type="PANTHER" id="PTHR11365">
    <property type="entry name" value="5-OXOPROLINASE RELATED"/>
    <property type="match status" value="1"/>
</dbReference>
<dbReference type="AlphaFoldDB" id="G5IN89"/>
<dbReference type="Pfam" id="PF01968">
    <property type="entry name" value="Hydantoinase_A"/>
    <property type="match status" value="1"/>
</dbReference>
<evidence type="ECO:0008006" key="5">
    <source>
        <dbReference type="Google" id="ProtNLM"/>
    </source>
</evidence>
<dbReference type="InterPro" id="IPR043129">
    <property type="entry name" value="ATPase_NBD"/>
</dbReference>
<sequence>MNRKVRIGIDVGGTFTDAVVIDDSTFEVIGKAKIPTTHHAGTGVAQGIVTVIKKVMEEQDIRPEEVVFIAHGTTQATNALLEGDVAKVGIVGMGTGLEGERARTETRIGDIELAPGKFLHTAHTFLDSSKLTEETVDSAIETLKREGAQVIVASESYSVDNPDNEIAVIERAVEKQVPATGGYEISQLYGLQARTRTAVVNAALIPKMVETADMTEHSVKKANITKPLMIMRCDGGVMDVDAVRKRPILTMLSGLAAGVAGALMYEKITDGIFFEVGGTSTDISVIKDGKVMVKNAQVGGRKLYLTSLDVRTLGIAGGSMIVVRDGKIADVGPRSAHIANKEYELFTDKENMINPKLSLIAPRPEDHADYAVVSCANGCEYALTLAGAANILGYVPEGDYASGNREAAETAWKALADALGITVEEACKTAMNLAAGKVKAIVDELIEDYKLNKQLIRFVGGGGSASIIPPYLGEMMGIRWQIAENAPYISTIGVAMALVREQVERNISNPTQDDIKRIRSEALEVVVKAGANPDTVEITVEIDSQKNILRAIAVGATEMRTKDLNIRLKTPEELEAVVRESVENSDCAVEHLAQSGRWHAFLVKQDKKRLFGMLKQVKKTVKILDEEGVIRLQKDSASIFTFHKGDIESEFSEFVDSVTTYSDAGAGIPKIYLYFNQKSVDLSGIMNKEQLISLAGMECEFIDDNTTIIAVAAKE</sequence>
<dbReference type="RefSeq" id="WP_006782955.1">
    <property type="nucleotide sequence ID" value="NZ_CP040506.1"/>
</dbReference>
<organism evidence="3 4">
    <name type="scientific">Hungatella hathewayi WAL-18680</name>
    <dbReference type="NCBI Taxonomy" id="742737"/>
    <lineage>
        <taxon>Bacteria</taxon>
        <taxon>Bacillati</taxon>
        <taxon>Bacillota</taxon>
        <taxon>Clostridia</taxon>
        <taxon>Lachnospirales</taxon>
        <taxon>Lachnospiraceae</taxon>
        <taxon>Hungatella</taxon>
    </lineage>
</organism>